<dbReference type="GO" id="GO:0016020">
    <property type="term" value="C:membrane"/>
    <property type="evidence" value="ECO:0007669"/>
    <property type="project" value="UniProtKB-ARBA"/>
</dbReference>
<evidence type="ECO:0000256" key="7">
    <source>
        <dbReference type="ARBA" id="ARBA00023136"/>
    </source>
</evidence>
<evidence type="ECO:0000256" key="9">
    <source>
        <dbReference type="SAM" id="Phobius"/>
    </source>
</evidence>
<evidence type="ECO:0000256" key="3">
    <source>
        <dbReference type="ARBA" id="ARBA00022692"/>
    </source>
</evidence>
<keyword evidence="7 9" id="KW-0472">Membrane</keyword>
<dbReference type="Gene3D" id="1.20.5.3310">
    <property type="match status" value="1"/>
</dbReference>
<dbReference type="PANTHER" id="PTHR42982:SF1">
    <property type="entry name" value="SEC-INDEPENDENT PROTEIN TRANSLOCASE PROTEIN TATA"/>
    <property type="match status" value="1"/>
</dbReference>
<feature type="region of interest" description="Disordered" evidence="8">
    <location>
        <begin position="66"/>
        <end position="117"/>
    </location>
</feature>
<reference evidence="10 11" key="1">
    <citation type="submission" date="2019-02" db="EMBL/GenBank/DDBJ databases">
        <title>Deep-cultivation of Planctomycetes and their phenomic and genomic characterization uncovers novel biology.</title>
        <authorList>
            <person name="Wiegand S."/>
            <person name="Jogler M."/>
            <person name="Boedeker C."/>
            <person name="Pinto D."/>
            <person name="Vollmers J."/>
            <person name="Rivas-Marin E."/>
            <person name="Kohn T."/>
            <person name="Peeters S.H."/>
            <person name="Heuer A."/>
            <person name="Rast P."/>
            <person name="Oberbeckmann S."/>
            <person name="Bunk B."/>
            <person name="Jeske O."/>
            <person name="Meyerdierks A."/>
            <person name="Storesund J.E."/>
            <person name="Kallscheuer N."/>
            <person name="Luecker S."/>
            <person name="Lage O.M."/>
            <person name="Pohl T."/>
            <person name="Merkel B.J."/>
            <person name="Hornburger P."/>
            <person name="Mueller R.-W."/>
            <person name="Bruemmer F."/>
            <person name="Labrenz M."/>
            <person name="Spormann A.M."/>
            <person name="Op Den Camp H."/>
            <person name="Overmann J."/>
            <person name="Amann R."/>
            <person name="Jetten M.S.M."/>
            <person name="Mascher T."/>
            <person name="Medema M.H."/>
            <person name="Devos D.P."/>
            <person name="Kaster A.-K."/>
            <person name="Ovreas L."/>
            <person name="Rohde M."/>
            <person name="Galperin M.Y."/>
            <person name="Jogler C."/>
        </authorList>
    </citation>
    <scope>NUCLEOTIDE SEQUENCE [LARGE SCALE GENOMIC DNA]</scope>
    <source>
        <strain evidence="10 11">Enr8</strain>
    </source>
</reference>
<keyword evidence="5 9" id="KW-1133">Transmembrane helix</keyword>
<evidence type="ECO:0000256" key="8">
    <source>
        <dbReference type="SAM" id="MobiDB-lite"/>
    </source>
</evidence>
<dbReference type="Proteomes" id="UP000318878">
    <property type="component" value="Unassembled WGS sequence"/>
</dbReference>
<evidence type="ECO:0000256" key="1">
    <source>
        <dbReference type="ARBA" id="ARBA00004167"/>
    </source>
</evidence>
<evidence type="ECO:0000256" key="4">
    <source>
        <dbReference type="ARBA" id="ARBA00022927"/>
    </source>
</evidence>
<keyword evidence="3 9" id="KW-0812">Transmembrane</keyword>
<dbReference type="AlphaFoldDB" id="A0A5C5V8V2"/>
<dbReference type="EMBL" id="SJPF01000002">
    <property type="protein sequence ID" value="TWT34165.1"/>
    <property type="molecule type" value="Genomic_DNA"/>
</dbReference>
<evidence type="ECO:0000256" key="5">
    <source>
        <dbReference type="ARBA" id="ARBA00022989"/>
    </source>
</evidence>
<sequence>MLTLPVVSMPVLFGFLGGLGMQEMMIVAVIAVLLFGKNLPSVARSLGRSYADFKKGLSDIQSEFHSATKEVEDTVNDRGYSSSSSSSSSYDDYDDYAEATAPKFEPPPAEPQKVENG</sequence>
<dbReference type="GO" id="GO:0015031">
    <property type="term" value="P:protein transport"/>
    <property type="evidence" value="ECO:0007669"/>
    <property type="project" value="UniProtKB-KW"/>
</dbReference>
<keyword evidence="11" id="KW-1185">Reference proteome</keyword>
<keyword evidence="4" id="KW-0653">Protein transport</keyword>
<evidence type="ECO:0000313" key="10">
    <source>
        <dbReference type="EMBL" id="TWT34165.1"/>
    </source>
</evidence>
<dbReference type="PANTHER" id="PTHR42982">
    <property type="entry name" value="SEC-INDEPENDENT PROTEIN TRANSLOCASE PROTEIN TATA"/>
    <property type="match status" value="1"/>
</dbReference>
<dbReference type="InterPro" id="IPR003369">
    <property type="entry name" value="TatA/B/E"/>
</dbReference>
<evidence type="ECO:0000256" key="2">
    <source>
        <dbReference type="ARBA" id="ARBA00022448"/>
    </source>
</evidence>
<dbReference type="RefSeq" id="WP_222434815.1">
    <property type="nucleotide sequence ID" value="NZ_SJPF01000002.1"/>
</dbReference>
<feature type="transmembrane region" description="Helical" evidence="9">
    <location>
        <begin position="12"/>
        <end position="35"/>
    </location>
</feature>
<accession>A0A5C5V8V2</accession>
<feature type="compositionally biased region" description="Low complexity" evidence="8">
    <location>
        <begin position="80"/>
        <end position="90"/>
    </location>
</feature>
<organism evidence="10 11">
    <name type="scientific">Blastopirellula retiformator</name>
    <dbReference type="NCBI Taxonomy" id="2527970"/>
    <lineage>
        <taxon>Bacteria</taxon>
        <taxon>Pseudomonadati</taxon>
        <taxon>Planctomycetota</taxon>
        <taxon>Planctomycetia</taxon>
        <taxon>Pirellulales</taxon>
        <taxon>Pirellulaceae</taxon>
        <taxon>Blastopirellula</taxon>
    </lineage>
</organism>
<name>A0A5C5V8V2_9BACT</name>
<evidence type="ECO:0000313" key="11">
    <source>
        <dbReference type="Proteomes" id="UP000318878"/>
    </source>
</evidence>
<keyword evidence="6" id="KW-0811">Translocation</keyword>
<comment type="caution">
    <text evidence="10">The sequence shown here is derived from an EMBL/GenBank/DDBJ whole genome shotgun (WGS) entry which is preliminary data.</text>
</comment>
<gene>
    <name evidence="10" type="primary">tatA</name>
    <name evidence="10" type="ORF">Enr8_15580</name>
</gene>
<keyword evidence="2" id="KW-0813">Transport</keyword>
<protein>
    <submittedName>
        <fullName evidence="10">Sec-independent protein translocase protein TatA</fullName>
    </submittedName>
</protein>
<dbReference type="Pfam" id="PF02416">
    <property type="entry name" value="TatA_B_E"/>
    <property type="match status" value="1"/>
</dbReference>
<evidence type="ECO:0000256" key="6">
    <source>
        <dbReference type="ARBA" id="ARBA00023010"/>
    </source>
</evidence>
<proteinExistence type="predicted"/>
<feature type="compositionally biased region" description="Basic and acidic residues" evidence="8">
    <location>
        <begin position="66"/>
        <end position="76"/>
    </location>
</feature>
<comment type="subcellular location">
    <subcellularLocation>
        <location evidence="1">Membrane</location>
        <topology evidence="1">Single-pass membrane protein</topology>
    </subcellularLocation>
</comment>